<dbReference type="OrthoDB" id="259921at2"/>
<dbReference type="EMBL" id="SJPG01000001">
    <property type="protein sequence ID" value="TWT59345.1"/>
    <property type="molecule type" value="Genomic_DNA"/>
</dbReference>
<feature type="signal peptide" evidence="1">
    <location>
        <begin position="1"/>
        <end position="25"/>
    </location>
</feature>
<organism evidence="2 3">
    <name type="scientific">Rubinisphaera italica</name>
    <dbReference type="NCBI Taxonomy" id="2527969"/>
    <lineage>
        <taxon>Bacteria</taxon>
        <taxon>Pseudomonadati</taxon>
        <taxon>Planctomycetota</taxon>
        <taxon>Planctomycetia</taxon>
        <taxon>Planctomycetales</taxon>
        <taxon>Planctomycetaceae</taxon>
        <taxon>Rubinisphaera</taxon>
    </lineage>
</organism>
<keyword evidence="3" id="KW-1185">Reference proteome</keyword>
<dbReference type="RefSeq" id="WP_146501497.1">
    <property type="nucleotide sequence ID" value="NZ_SJPG01000001.1"/>
</dbReference>
<evidence type="ECO:0000313" key="3">
    <source>
        <dbReference type="Proteomes" id="UP000316095"/>
    </source>
</evidence>
<evidence type="ECO:0008006" key="4">
    <source>
        <dbReference type="Google" id="ProtNLM"/>
    </source>
</evidence>
<reference evidence="2 3" key="1">
    <citation type="submission" date="2019-02" db="EMBL/GenBank/DDBJ databases">
        <title>Deep-cultivation of Planctomycetes and their phenomic and genomic characterization uncovers novel biology.</title>
        <authorList>
            <person name="Wiegand S."/>
            <person name="Jogler M."/>
            <person name="Boedeker C."/>
            <person name="Pinto D."/>
            <person name="Vollmers J."/>
            <person name="Rivas-Marin E."/>
            <person name="Kohn T."/>
            <person name="Peeters S.H."/>
            <person name="Heuer A."/>
            <person name="Rast P."/>
            <person name="Oberbeckmann S."/>
            <person name="Bunk B."/>
            <person name="Jeske O."/>
            <person name="Meyerdierks A."/>
            <person name="Storesund J.E."/>
            <person name="Kallscheuer N."/>
            <person name="Luecker S."/>
            <person name="Lage O.M."/>
            <person name="Pohl T."/>
            <person name="Merkel B.J."/>
            <person name="Hornburger P."/>
            <person name="Mueller R.-W."/>
            <person name="Bruemmer F."/>
            <person name="Labrenz M."/>
            <person name="Spormann A.M."/>
            <person name="Op Den Camp H."/>
            <person name="Overmann J."/>
            <person name="Amann R."/>
            <person name="Jetten M.S.M."/>
            <person name="Mascher T."/>
            <person name="Medema M.H."/>
            <person name="Devos D.P."/>
            <person name="Kaster A.-K."/>
            <person name="Ovreas L."/>
            <person name="Rohde M."/>
            <person name="Galperin M.Y."/>
            <person name="Jogler C."/>
        </authorList>
    </citation>
    <scope>NUCLEOTIDE SEQUENCE [LARGE SCALE GENOMIC DNA]</scope>
    <source>
        <strain evidence="2 3">Pan54</strain>
    </source>
</reference>
<dbReference type="SUPFAM" id="SSF75011">
    <property type="entry name" value="3-carboxy-cis,cis-mucoante lactonizing enzyme"/>
    <property type="match status" value="1"/>
</dbReference>
<evidence type="ECO:0000313" key="2">
    <source>
        <dbReference type="EMBL" id="TWT59345.1"/>
    </source>
</evidence>
<gene>
    <name evidence="2" type="ORF">Pan54_00460</name>
</gene>
<proteinExistence type="predicted"/>
<dbReference type="AlphaFoldDB" id="A0A5C5XAY4"/>
<evidence type="ECO:0000256" key="1">
    <source>
        <dbReference type="SAM" id="SignalP"/>
    </source>
</evidence>
<sequence precursor="true">MTRQFRAVLLFLLLIVVIHSSGLQAAEPVSRQVEKLLPISKQLTIPGIGYGQGVCLHEGHVYLYGDAATGVIREYNWSVDEPEELGYTGLEIRLTRNGEDIAPHPTGLTHHPEFGTFLGDTVNQKGTIFTVDWETMKQDRNLDRAVLNMVSDDLAFNGTRPEFVRVNDRWLIATSDYGDENNELRLYDPERLKVAVRSSATGVLVNKQECGPWVQTVEWVPAWNSLALVQNQIAGLRYRLTFTTWNEDYQATYYGPYNLASPVDELEGWAHLGDGWCLYLSSSVKNNVSIGRVELAE</sequence>
<name>A0A5C5XAY4_9PLAN</name>
<dbReference type="Proteomes" id="UP000316095">
    <property type="component" value="Unassembled WGS sequence"/>
</dbReference>
<accession>A0A5C5XAY4</accession>
<comment type="caution">
    <text evidence="2">The sequence shown here is derived from an EMBL/GenBank/DDBJ whole genome shotgun (WGS) entry which is preliminary data.</text>
</comment>
<protein>
    <recommendedName>
        <fullName evidence="4">Glutamine cyclotransferase</fullName>
    </recommendedName>
</protein>
<feature type="chain" id="PRO_5022694157" description="Glutamine cyclotransferase" evidence="1">
    <location>
        <begin position="26"/>
        <end position="297"/>
    </location>
</feature>
<keyword evidence="1" id="KW-0732">Signal</keyword>